<accession>A0AA47I685</accession>
<proteinExistence type="predicted"/>
<evidence type="ECO:0000313" key="2">
    <source>
        <dbReference type="Proteomes" id="UP001164733"/>
    </source>
</evidence>
<dbReference type="RefSeq" id="WP_216126291.1">
    <property type="nucleotide sequence ID" value="NZ_CP086239.1"/>
</dbReference>
<dbReference type="AlphaFoldDB" id="A0AA47I685"/>
<evidence type="ECO:0000313" key="1">
    <source>
        <dbReference type="EMBL" id="WAG59540.1"/>
    </source>
</evidence>
<name>A0AA47I685_9CLOT</name>
<dbReference type="Proteomes" id="UP001164733">
    <property type="component" value="Chromosome"/>
</dbReference>
<reference evidence="1" key="1">
    <citation type="submission" date="2021-11" db="EMBL/GenBank/DDBJ databases">
        <title>Clostridia strains as spoilage organisms.</title>
        <authorList>
            <person name="Wambui J."/>
            <person name="Stevens M.J.A."/>
            <person name="Stephan R."/>
        </authorList>
    </citation>
    <scope>NUCLEOTIDE SEQUENCE</scope>
    <source>
        <strain evidence="1">CF009</strain>
    </source>
</reference>
<dbReference type="EMBL" id="CP086239">
    <property type="protein sequence ID" value="WAG59540.1"/>
    <property type="molecule type" value="Genomic_DNA"/>
</dbReference>
<protein>
    <submittedName>
        <fullName evidence="1">Uncharacterized protein</fullName>
    </submittedName>
</protein>
<organism evidence="1 2">
    <name type="scientific">Clostridium estertheticum</name>
    <dbReference type="NCBI Taxonomy" id="238834"/>
    <lineage>
        <taxon>Bacteria</taxon>
        <taxon>Bacillati</taxon>
        <taxon>Bacillota</taxon>
        <taxon>Clostridia</taxon>
        <taxon>Eubacteriales</taxon>
        <taxon>Clostridiaceae</taxon>
        <taxon>Clostridium</taxon>
    </lineage>
</organism>
<sequence length="166" mass="19627">MIEYFSCASPWCANYKIPGSLKRTDTLTKIYKDGSKHSFYIYCPSCSITYCLTHKDNKLIERGHFISIDWYKVRTLILEGKSIAETSRILDISEDMITRSIIFMVSNNLISQDNLPLKVPNFHDKKIIDYFRNHIKLGIKSNYIRKKLSLSYNEFLYYWLYADIHL</sequence>
<gene>
    <name evidence="1" type="ORF">LL038_18175</name>
</gene>